<evidence type="ECO:0000256" key="9">
    <source>
        <dbReference type="ARBA" id="ARBA00023136"/>
    </source>
</evidence>
<dbReference type="RefSeq" id="WP_218257922.1">
    <property type="nucleotide sequence ID" value="NZ_CP077713.1"/>
</dbReference>
<dbReference type="GeneID" id="65557219"/>
<protein>
    <submittedName>
        <fullName evidence="12">Copper-translocating P-type ATPase</fullName>
    </submittedName>
</protein>
<dbReference type="PANTHER" id="PTHR48085">
    <property type="entry name" value="CADMIUM/ZINC-TRANSPORTING ATPASE HMA2-RELATED"/>
    <property type="match status" value="1"/>
</dbReference>
<gene>
    <name evidence="12" type="ORF">J5U22_01859</name>
</gene>
<dbReference type="NCBIfam" id="TIGR01494">
    <property type="entry name" value="ATPase_P-type"/>
    <property type="match status" value="1"/>
</dbReference>
<evidence type="ECO:0000256" key="4">
    <source>
        <dbReference type="ARBA" id="ARBA00022692"/>
    </source>
</evidence>
<feature type="transmembrane region" description="Helical" evidence="10">
    <location>
        <begin position="682"/>
        <end position="702"/>
    </location>
</feature>
<sequence>MTTQNKELRIERFYVGGMACSFCASTIEKGLSKVNGVESARVFLESGEVIIRYDKSLVNKELLKKEIERLGYYVFDKTLDYSAVLRDSKRRALISWFLTILSFLLTLPMMVNAYILPFYVFYINILIVTFSLFYIALPIHEGALNALRKGILNEHVLYGVAGISAYVLGLIGILNPNIGAFLFISTLLTSLHLTSGWMGALLRHKAEKALSKIIELRPPIAHLIDGRDVPITQLRKGDVIIVRSGEKIPLDGVVIDGESEVSEAIITGESEPVIKRVGDTVIGGSTNGNGYLKIRINNDYSTSYLTRILGLVNEAKQGKSRMMTFFDKVVDRIWVPFVLTISFLTFLSWLIIGHWEYGVINALLVMVIGYPCAIGFSYPSVGLSLYEKYLKSGILIKNINILEKFNKVRAIILDKTGTLTYGLPIIKEFYGDIKALTYAASIERFSSHPIAKAIIKYAEEKGIKFLEVKNFREIIGKGVMGEVEWNRVFIGRREVANCIERGDSINGNINVVICVNGRIIGGFEIKDSLRRDSEEFVKEIKKFGIKPIMLSGDKEDIVKMIAKEVGIEEYYSNLLPEDKVKVVKSIKDELNGYVMMIGDGVNDGGALAFSDISIAMGNAVDLSKNVADIILVGNNFSSLLSMLKKGNRLAKAPALNVVIALLYNAIGIPLAILGILSGPLAMLLMILSLISVFTNARLSMIYA</sequence>
<feature type="transmembrane region" description="Helical" evidence="10">
    <location>
        <begin position="93"/>
        <end position="115"/>
    </location>
</feature>
<keyword evidence="7" id="KW-0067">ATP-binding</keyword>
<dbReference type="GO" id="GO:0046872">
    <property type="term" value="F:metal ion binding"/>
    <property type="evidence" value="ECO:0007669"/>
    <property type="project" value="UniProtKB-KW"/>
</dbReference>
<keyword evidence="8 10" id="KW-1133">Transmembrane helix</keyword>
<evidence type="ECO:0000256" key="2">
    <source>
        <dbReference type="ARBA" id="ARBA00006024"/>
    </source>
</evidence>
<feature type="transmembrane region" description="Helical" evidence="10">
    <location>
        <begin position="156"/>
        <end position="174"/>
    </location>
</feature>
<keyword evidence="5" id="KW-0479">Metal-binding</keyword>
<dbReference type="PANTHER" id="PTHR48085:SF1">
    <property type="entry name" value="CATION TRANSPORTING ATPASE (E1-E2 FAMILY)"/>
    <property type="match status" value="1"/>
</dbReference>
<dbReference type="Pfam" id="PF00702">
    <property type="entry name" value="Hydrolase"/>
    <property type="match status" value="1"/>
</dbReference>
<organism evidence="12 13">
    <name type="scientific">Saccharolobus shibatae</name>
    <dbReference type="NCBI Taxonomy" id="2286"/>
    <lineage>
        <taxon>Archaea</taxon>
        <taxon>Thermoproteota</taxon>
        <taxon>Thermoprotei</taxon>
        <taxon>Sulfolobales</taxon>
        <taxon>Sulfolobaceae</taxon>
        <taxon>Saccharolobus</taxon>
    </lineage>
</organism>
<dbReference type="GO" id="GO:0016887">
    <property type="term" value="F:ATP hydrolysis activity"/>
    <property type="evidence" value="ECO:0007669"/>
    <property type="project" value="InterPro"/>
</dbReference>
<dbReference type="NCBIfam" id="TIGR01511">
    <property type="entry name" value="ATPase-IB1_Cu"/>
    <property type="match status" value="1"/>
</dbReference>
<keyword evidence="4 10" id="KW-0812">Transmembrane</keyword>
<evidence type="ECO:0000256" key="6">
    <source>
        <dbReference type="ARBA" id="ARBA00022741"/>
    </source>
</evidence>
<feature type="transmembrane region" description="Helical" evidence="10">
    <location>
        <begin position="180"/>
        <end position="202"/>
    </location>
</feature>
<evidence type="ECO:0000256" key="7">
    <source>
        <dbReference type="ARBA" id="ARBA00022840"/>
    </source>
</evidence>
<dbReference type="InterPro" id="IPR001757">
    <property type="entry name" value="P_typ_ATPase"/>
</dbReference>
<feature type="transmembrane region" description="Helical" evidence="10">
    <location>
        <begin position="654"/>
        <end position="676"/>
    </location>
</feature>
<dbReference type="Proteomes" id="UP000694036">
    <property type="component" value="Chromosome"/>
</dbReference>
<dbReference type="InterPro" id="IPR006121">
    <property type="entry name" value="HMA_dom"/>
</dbReference>
<feature type="transmembrane region" description="Helical" evidence="10">
    <location>
        <begin position="358"/>
        <end position="378"/>
    </location>
</feature>
<evidence type="ECO:0000256" key="5">
    <source>
        <dbReference type="ARBA" id="ARBA00022723"/>
    </source>
</evidence>
<dbReference type="CDD" id="cd00371">
    <property type="entry name" value="HMA"/>
    <property type="match status" value="1"/>
</dbReference>
<keyword evidence="9 10" id="KW-0472">Membrane</keyword>
<comment type="subcellular location">
    <subcellularLocation>
        <location evidence="1">Membrane</location>
        <topology evidence="1">Multi-pass membrane protein</topology>
    </subcellularLocation>
</comment>
<feature type="transmembrane region" description="Helical" evidence="10">
    <location>
        <begin position="121"/>
        <end position="144"/>
    </location>
</feature>
<dbReference type="Pfam" id="PF00403">
    <property type="entry name" value="HMA"/>
    <property type="match status" value="1"/>
</dbReference>
<name>A0A8F5H077_9CREN</name>
<dbReference type="InterPro" id="IPR051014">
    <property type="entry name" value="Cation_Transport_ATPase_IB"/>
</dbReference>
<evidence type="ECO:0000313" key="12">
    <source>
        <dbReference type="EMBL" id="QXJ35312.1"/>
    </source>
</evidence>
<dbReference type="AlphaFoldDB" id="A0A8F5H077"/>
<dbReference type="InterPro" id="IPR018303">
    <property type="entry name" value="ATPase_P-typ_P_site"/>
</dbReference>
<dbReference type="EMBL" id="CP077713">
    <property type="protein sequence ID" value="QXJ35312.1"/>
    <property type="molecule type" value="Genomic_DNA"/>
</dbReference>
<feature type="transmembrane region" description="Helical" evidence="10">
    <location>
        <begin position="329"/>
        <end position="352"/>
    </location>
</feature>
<comment type="similarity">
    <text evidence="2">Belongs to the cation transport ATPase (P-type) (TC 3.A.3) family. Type IB subfamily.</text>
</comment>
<dbReference type="PROSITE" id="PS50846">
    <property type="entry name" value="HMA_2"/>
    <property type="match status" value="1"/>
</dbReference>
<evidence type="ECO:0000256" key="8">
    <source>
        <dbReference type="ARBA" id="ARBA00022989"/>
    </source>
</evidence>
<evidence type="ECO:0000256" key="3">
    <source>
        <dbReference type="ARBA" id="ARBA00022448"/>
    </source>
</evidence>
<evidence type="ECO:0000256" key="10">
    <source>
        <dbReference type="SAM" id="Phobius"/>
    </source>
</evidence>
<keyword evidence="6" id="KW-0547">Nucleotide-binding</keyword>
<dbReference type="GO" id="GO:0019829">
    <property type="term" value="F:ATPase-coupled monoatomic cation transmembrane transporter activity"/>
    <property type="evidence" value="ECO:0007669"/>
    <property type="project" value="InterPro"/>
</dbReference>
<feature type="domain" description="HMA" evidence="11">
    <location>
        <begin position="9"/>
        <end position="75"/>
    </location>
</feature>
<evidence type="ECO:0000256" key="1">
    <source>
        <dbReference type="ARBA" id="ARBA00004141"/>
    </source>
</evidence>
<dbReference type="FunFam" id="2.70.150.10:FF:000002">
    <property type="entry name" value="Copper-transporting ATPase 1, putative"/>
    <property type="match status" value="1"/>
</dbReference>
<dbReference type="NCBIfam" id="TIGR01512">
    <property type="entry name" value="ATPase-IB2_Cd"/>
    <property type="match status" value="1"/>
</dbReference>
<accession>A0A8F5H077</accession>
<proteinExistence type="inferred from homology"/>
<reference evidence="12 13" key="1">
    <citation type="journal article" date="2021" name="Environ. Microbiol.">
        <title>New insights into the diversity and evolution of the archaeal mobilome from three complete genomes of Saccharolobus shibatae.</title>
        <authorList>
            <person name="Medvedeva S."/>
            <person name="Brandt D."/>
            <person name="Cvirkaite-Krupovic V."/>
            <person name="Liu Y."/>
            <person name="Severinov K."/>
            <person name="Ishino S."/>
            <person name="Ishino Y."/>
            <person name="Prangishvili D."/>
            <person name="Kalinowski J."/>
            <person name="Krupovic M."/>
        </authorList>
    </citation>
    <scope>NUCLEOTIDE SEQUENCE [LARGE SCALE GENOMIC DNA]</scope>
    <source>
        <strain evidence="12 13">S38A</strain>
    </source>
</reference>
<dbReference type="NCBIfam" id="TIGR01525">
    <property type="entry name" value="ATPase-IB_hvy"/>
    <property type="match status" value="1"/>
</dbReference>
<dbReference type="Pfam" id="PF00122">
    <property type="entry name" value="E1-E2_ATPase"/>
    <property type="match status" value="1"/>
</dbReference>
<dbReference type="FunFam" id="3.30.70.100:FF:000001">
    <property type="entry name" value="ATPase copper transporting beta"/>
    <property type="match status" value="1"/>
</dbReference>
<dbReference type="InterPro" id="IPR059000">
    <property type="entry name" value="ATPase_P-type_domA"/>
</dbReference>
<keyword evidence="3" id="KW-0813">Transport</keyword>
<dbReference type="GO" id="GO:0016020">
    <property type="term" value="C:membrane"/>
    <property type="evidence" value="ECO:0007669"/>
    <property type="project" value="UniProtKB-SubCell"/>
</dbReference>
<evidence type="ECO:0000313" key="13">
    <source>
        <dbReference type="Proteomes" id="UP000694036"/>
    </source>
</evidence>
<evidence type="ECO:0000259" key="11">
    <source>
        <dbReference type="PROSITE" id="PS50846"/>
    </source>
</evidence>
<dbReference type="GO" id="GO:0005524">
    <property type="term" value="F:ATP binding"/>
    <property type="evidence" value="ECO:0007669"/>
    <property type="project" value="UniProtKB-KW"/>
</dbReference>
<keyword evidence="13" id="KW-1185">Reference proteome</keyword>
<dbReference type="InterPro" id="IPR027256">
    <property type="entry name" value="P-typ_ATPase_IB"/>
</dbReference>
<dbReference type="PROSITE" id="PS00154">
    <property type="entry name" value="ATPASE_E1_E2"/>
    <property type="match status" value="1"/>
</dbReference>